<proteinExistence type="inferred from homology"/>
<evidence type="ECO:0000256" key="5">
    <source>
        <dbReference type="ARBA" id="ARBA00005970"/>
    </source>
</evidence>
<keyword evidence="22" id="KW-1185">Reference proteome</keyword>
<dbReference type="SUPFAM" id="SSF52317">
    <property type="entry name" value="Class I glutamine amidotransferase-like"/>
    <property type="match status" value="1"/>
</dbReference>
<dbReference type="GO" id="GO:0046820">
    <property type="term" value="F:4-amino-4-deoxychorismate synthase activity"/>
    <property type="evidence" value="ECO:0007669"/>
    <property type="project" value="UniProtKB-EC"/>
</dbReference>
<feature type="domain" description="Glutamine amidotransferase" evidence="20">
    <location>
        <begin position="87"/>
        <end position="257"/>
    </location>
</feature>
<comment type="caution">
    <text evidence="21">The sequence shown here is derived from an EMBL/GenBank/DDBJ whole genome shotgun (WGS) entry which is preliminary data.</text>
</comment>
<gene>
    <name evidence="21" type="ORF">PHJA_000425700</name>
</gene>
<evidence type="ECO:0000256" key="6">
    <source>
        <dbReference type="ARBA" id="ARBA00012266"/>
    </source>
</evidence>
<evidence type="ECO:0000256" key="8">
    <source>
        <dbReference type="ARBA" id="ARBA00022528"/>
    </source>
</evidence>
<dbReference type="PROSITE" id="PS51273">
    <property type="entry name" value="GATASE_TYPE_1"/>
    <property type="match status" value="1"/>
</dbReference>
<name>A0A830B743_9LAMI</name>
<keyword evidence="11" id="KW-0028">Amino-acid biosynthesis</keyword>
<dbReference type="GO" id="GO:0046656">
    <property type="term" value="P:folic acid biosynthetic process"/>
    <property type="evidence" value="ECO:0007669"/>
    <property type="project" value="UniProtKB-KW"/>
</dbReference>
<evidence type="ECO:0000256" key="10">
    <source>
        <dbReference type="ARBA" id="ARBA00022679"/>
    </source>
</evidence>
<dbReference type="PRINTS" id="PR00096">
    <property type="entry name" value="GATASE"/>
</dbReference>
<dbReference type="GO" id="GO:0005829">
    <property type="term" value="C:cytosol"/>
    <property type="evidence" value="ECO:0007669"/>
    <property type="project" value="TreeGrafter"/>
</dbReference>
<dbReference type="GO" id="GO:0004049">
    <property type="term" value="F:anthranilate synthase activity"/>
    <property type="evidence" value="ECO:0007669"/>
    <property type="project" value="UniProtKB-EC"/>
</dbReference>
<dbReference type="Gene3D" id="3.40.50.880">
    <property type="match status" value="1"/>
</dbReference>
<dbReference type="PANTHER" id="PTHR43418">
    <property type="entry name" value="MULTIFUNCTIONAL TRYPTOPHAN BIOSYNTHESIS PROTEIN-RELATED"/>
    <property type="match status" value="1"/>
</dbReference>
<evidence type="ECO:0000256" key="19">
    <source>
        <dbReference type="ARBA" id="ARBA00078510"/>
    </source>
</evidence>
<dbReference type="Pfam" id="PF00117">
    <property type="entry name" value="GATase"/>
    <property type="match status" value="2"/>
</dbReference>
<evidence type="ECO:0000256" key="18">
    <source>
        <dbReference type="ARBA" id="ARBA00060092"/>
    </source>
</evidence>
<dbReference type="GO" id="GO:0046654">
    <property type="term" value="P:tetrahydrofolate biosynthetic process"/>
    <property type="evidence" value="ECO:0007669"/>
    <property type="project" value="UniProtKB-UniPathway"/>
</dbReference>
<keyword evidence="8" id="KW-0150">Chloroplast</keyword>
<dbReference type="Gene3D" id="3.60.120.10">
    <property type="entry name" value="Anthranilate synthase"/>
    <property type="match status" value="1"/>
</dbReference>
<dbReference type="CDD" id="cd01743">
    <property type="entry name" value="GATase1_Anthranilate_Synthase"/>
    <property type="match status" value="1"/>
</dbReference>
<comment type="similarity">
    <text evidence="5">In the C-terminal section; belongs to the anthranilate synthase component I family.</text>
</comment>
<dbReference type="InterPro" id="IPR050472">
    <property type="entry name" value="Anth_synth/Amidotransfase"/>
</dbReference>
<dbReference type="InterPro" id="IPR017926">
    <property type="entry name" value="GATASE"/>
</dbReference>
<dbReference type="AlphaFoldDB" id="A0A830B743"/>
<dbReference type="InterPro" id="IPR006221">
    <property type="entry name" value="TrpG/PapA_dom"/>
</dbReference>
<evidence type="ECO:0000256" key="14">
    <source>
        <dbReference type="ARBA" id="ARBA00022962"/>
    </source>
</evidence>
<evidence type="ECO:0000256" key="2">
    <source>
        <dbReference type="ARBA" id="ARBA00004229"/>
    </source>
</evidence>
<evidence type="ECO:0000256" key="1">
    <source>
        <dbReference type="ARBA" id="ARBA00001000"/>
    </source>
</evidence>
<evidence type="ECO:0000256" key="3">
    <source>
        <dbReference type="ARBA" id="ARBA00004873"/>
    </source>
</evidence>
<evidence type="ECO:0000256" key="12">
    <source>
        <dbReference type="ARBA" id="ARBA00022909"/>
    </source>
</evidence>
<dbReference type="UniPathway" id="UPA00077">
    <property type="reaction ID" value="UER00149"/>
</dbReference>
<sequence>MGFTLCSSSTEISFSCLESICQNKSLKSLVPKAFSRLSDLNRKNRHCGIVRKTFVSCHLVPGQLEGSFIVNKKLHEPPLKLEFVRTLLIDNYDSYTYNIYQELSVINGLPPVVIRNDEWSWEDVCYYLYEEKAFDNIVISPGPGSPTCPSDIGICLRLLLECSDIPILGVCLGHQALGYVHGAHVIHAPEPIHGRLSDIEHNNCGLFNGIPSGQNSGFKVVRYHSLVIDPTSLRRELIPIAWTSSSETIPSFRIEKNIDSYNGAFERQDGSHSFSNSLSAKSENGLQRHCPKSQEMKNGNILMGIMHSSRPHYGLQFHPESIATCHGRQIFKNFAEITKDYWFGLRSSSDSKRKVHYSVTLSSELYLACTQVPNVTQLFQDVARLGFDVIADYESYGICRAELAFHLWGVKEGHSGDNDMAFNHGGHLSIEDADGNITTNYLEDGFFDFLNQLRLVYEVSTFPDLGGSSLESRYDLKVECGAQMNRHKSSAPDACLFFTDNLVVIDHHCEDIYVMSILDQTPNTTPWMDNIEQKLLNMKLYPPRIYKKRRKLRVVSHDANDEKCWRNRFVGTLFESPRKKSGPICGVA</sequence>
<dbReference type="Proteomes" id="UP000653305">
    <property type="component" value="Unassembled WGS sequence"/>
</dbReference>
<evidence type="ECO:0000256" key="17">
    <source>
        <dbReference type="ARBA" id="ARBA00031904"/>
    </source>
</evidence>
<accession>A0A830B743</accession>
<comment type="pathway">
    <text evidence="4">Cofactor biosynthesis; tetrahydrofolate biosynthesis; 4-aminobenzoate from chorismate: step 1/2.</text>
</comment>
<evidence type="ECO:0000256" key="7">
    <source>
        <dbReference type="ARBA" id="ARBA00013139"/>
    </source>
</evidence>
<keyword evidence="13" id="KW-0809">Transit peptide</keyword>
<dbReference type="EC" id="2.6.1.85" evidence="7"/>
<dbReference type="InterPro" id="IPR029062">
    <property type="entry name" value="Class_I_gatase-like"/>
</dbReference>
<dbReference type="PRINTS" id="PR00097">
    <property type="entry name" value="ANTSNTHASEII"/>
</dbReference>
<feature type="domain" description="Glutamine amidotransferase" evidence="20">
    <location>
        <begin position="295"/>
        <end position="335"/>
    </location>
</feature>
<dbReference type="EMBL" id="BMAC01000053">
    <property type="protein sequence ID" value="GFP82826.1"/>
    <property type="molecule type" value="Genomic_DNA"/>
</dbReference>
<keyword evidence="15" id="KW-0511">Multifunctional enzyme</keyword>
<evidence type="ECO:0000256" key="9">
    <source>
        <dbReference type="ARBA" id="ARBA00022640"/>
    </source>
</evidence>
<organism evidence="21 22">
    <name type="scientific">Phtheirospermum japonicum</name>
    <dbReference type="NCBI Taxonomy" id="374723"/>
    <lineage>
        <taxon>Eukaryota</taxon>
        <taxon>Viridiplantae</taxon>
        <taxon>Streptophyta</taxon>
        <taxon>Embryophyta</taxon>
        <taxon>Tracheophyta</taxon>
        <taxon>Spermatophyta</taxon>
        <taxon>Magnoliopsida</taxon>
        <taxon>eudicotyledons</taxon>
        <taxon>Gunneridae</taxon>
        <taxon>Pentapetalae</taxon>
        <taxon>asterids</taxon>
        <taxon>lamiids</taxon>
        <taxon>Lamiales</taxon>
        <taxon>Orobanchaceae</taxon>
        <taxon>Orobanchaceae incertae sedis</taxon>
        <taxon>Phtheirospermum</taxon>
    </lineage>
</organism>
<keyword evidence="11" id="KW-0822">Tryptophan biosynthesis</keyword>
<dbReference type="InterPro" id="IPR005801">
    <property type="entry name" value="ADC_synthase"/>
</dbReference>
<evidence type="ECO:0000256" key="16">
    <source>
        <dbReference type="ARBA" id="ARBA00031329"/>
    </source>
</evidence>
<evidence type="ECO:0000313" key="21">
    <source>
        <dbReference type="EMBL" id="GFP82826.1"/>
    </source>
</evidence>
<evidence type="ECO:0000256" key="15">
    <source>
        <dbReference type="ARBA" id="ARBA00023268"/>
    </source>
</evidence>
<dbReference type="PRINTS" id="PR00099">
    <property type="entry name" value="CPSGATASE"/>
</dbReference>
<dbReference type="OrthoDB" id="64220at2759"/>
<keyword evidence="10" id="KW-0808">Transferase</keyword>
<keyword evidence="11" id="KW-0057">Aromatic amino acid biosynthesis</keyword>
<evidence type="ECO:0000256" key="13">
    <source>
        <dbReference type="ARBA" id="ARBA00022946"/>
    </source>
</evidence>
<keyword evidence="12" id="KW-0289">Folate biosynthesis</keyword>
<reference evidence="21" key="1">
    <citation type="submission" date="2020-07" db="EMBL/GenBank/DDBJ databases">
        <title>Ethylene signaling mediates host invasion by parasitic plants.</title>
        <authorList>
            <person name="Yoshida S."/>
        </authorList>
    </citation>
    <scope>NUCLEOTIDE SEQUENCE</scope>
    <source>
        <strain evidence="21">Okayama</strain>
    </source>
</reference>
<protein>
    <recommendedName>
        <fullName evidence="17">p-aminobenzoic acid synthase</fullName>
        <ecNumber evidence="7">2.6.1.85</ecNumber>
        <ecNumber evidence="6">4.1.3.27</ecNumber>
    </recommendedName>
    <alternativeName>
        <fullName evidence="16 19">Para-aminobenzoate synthase</fullName>
    </alternativeName>
</protein>
<comment type="pathway">
    <text evidence="3">Amino-acid biosynthesis; L-tryptophan biosynthesis; L-tryptophan from chorismate: step 1/5.</text>
</comment>
<keyword evidence="9" id="KW-0934">Plastid</keyword>
<evidence type="ECO:0000256" key="4">
    <source>
        <dbReference type="ARBA" id="ARBA00005009"/>
    </source>
</evidence>
<dbReference type="GO" id="GO:0009507">
    <property type="term" value="C:chloroplast"/>
    <property type="evidence" value="ECO:0007669"/>
    <property type="project" value="UniProtKB-SubCell"/>
</dbReference>
<dbReference type="EC" id="4.1.3.27" evidence="6"/>
<dbReference type="FunFam" id="3.40.50.880:FF:000072">
    <property type="entry name" value="Aminodeoxychorismate synthase, chloroplastic"/>
    <property type="match status" value="1"/>
</dbReference>
<evidence type="ECO:0000259" key="20">
    <source>
        <dbReference type="Pfam" id="PF00117"/>
    </source>
</evidence>
<comment type="catalytic activity">
    <reaction evidence="1">
        <text>chorismate + L-glutamine = 4-amino-4-deoxychorismate + L-glutamate</text>
        <dbReference type="Rhea" id="RHEA:11672"/>
        <dbReference type="ChEBI" id="CHEBI:29748"/>
        <dbReference type="ChEBI" id="CHEBI:29985"/>
        <dbReference type="ChEBI" id="CHEBI:58359"/>
        <dbReference type="ChEBI" id="CHEBI:58406"/>
        <dbReference type="EC" id="2.6.1.85"/>
    </reaction>
</comment>
<dbReference type="PANTHER" id="PTHR43418:SF4">
    <property type="entry name" value="MULTIFUNCTIONAL TRYPTOPHAN BIOSYNTHESIS PROTEIN"/>
    <property type="match status" value="1"/>
</dbReference>
<evidence type="ECO:0000256" key="11">
    <source>
        <dbReference type="ARBA" id="ARBA00022822"/>
    </source>
</evidence>
<evidence type="ECO:0000313" key="22">
    <source>
        <dbReference type="Proteomes" id="UP000653305"/>
    </source>
</evidence>
<comment type="subcellular location">
    <subcellularLocation>
        <location evidence="2">Plastid</location>
        <location evidence="2">Chloroplast</location>
    </subcellularLocation>
</comment>
<keyword evidence="14" id="KW-0315">Glutamine amidotransferase</keyword>
<dbReference type="GO" id="GO:0000162">
    <property type="term" value="P:L-tryptophan biosynthetic process"/>
    <property type="evidence" value="ECO:0007669"/>
    <property type="project" value="UniProtKB-KW"/>
</dbReference>
<comment type="function">
    <text evidence="18">Bifunctional enzyme that catalyzes the biosynthesis of 4-amino-4-deoxychorismate (ADC) from chorismate and glutamine. In the first step, a glutamine amidotransferase generates ammonia that is channelled between the binding sites of glutamine and chorismate and used along with chorismate in the second step, catalyzed by aminodeoxychorismate synthase, to produce ADC. Required for the synthesis of 4-aminobenzoate (PABA), an important component in tetrahydrofolate biosynthesis. Does not possess ADC lyase activity.</text>
</comment>